<dbReference type="Proteomes" id="UP000602905">
    <property type="component" value="Unassembled WGS sequence"/>
</dbReference>
<comment type="similarity">
    <text evidence="1">Belongs to the peptidase C48 family.</text>
</comment>
<feature type="compositionally biased region" description="Basic residues" evidence="5">
    <location>
        <begin position="84"/>
        <end position="94"/>
    </location>
</feature>
<keyword evidence="3" id="KW-0378">Hydrolase</keyword>
<keyword evidence="4" id="KW-0788">Thiol protease</keyword>
<dbReference type="Gene3D" id="3.40.395.10">
    <property type="entry name" value="Adenoviral Proteinase, Chain A"/>
    <property type="match status" value="1"/>
</dbReference>
<feature type="non-terminal residue" evidence="7">
    <location>
        <position position="1"/>
    </location>
</feature>
<evidence type="ECO:0000313" key="7">
    <source>
        <dbReference type="EMBL" id="KAF8710201.1"/>
    </source>
</evidence>
<dbReference type="GO" id="GO:0080090">
    <property type="term" value="P:regulation of primary metabolic process"/>
    <property type="evidence" value="ECO:0007669"/>
    <property type="project" value="UniProtKB-ARBA"/>
</dbReference>
<reference evidence="7" key="1">
    <citation type="submission" date="2020-09" db="EMBL/GenBank/DDBJ databases">
        <title>Comparative genome analyses of four rice-infecting Rhizoctonia solani isolates reveal extensive enrichment of homogalacturonan modification genes.</title>
        <authorList>
            <person name="Lee D.-Y."/>
            <person name="Jeon J."/>
            <person name="Kim K.-T."/>
            <person name="Cheong K."/>
            <person name="Song H."/>
            <person name="Choi G."/>
            <person name="Ko J."/>
            <person name="Opiyo S.O."/>
            <person name="Zuo S."/>
            <person name="Madhav S."/>
            <person name="Lee Y.-H."/>
            <person name="Wang G.-L."/>
        </authorList>
    </citation>
    <scope>NUCLEOTIDE SEQUENCE</scope>
    <source>
        <strain evidence="7">AG1-IA WGL</strain>
    </source>
</reference>
<sequence>MAPLHLNKRRHDYIESPNRNRRCMDDRKKYILDDSIRTHCDQDPDTSGSMFESAINTVSTWFDAAVRSVSGSFSAPVPPSHSPPSKRPKRKPRRIATNGDPASPTHAAQIPLPPSPTDPSFTDPSLPFQNLQRHNGTLPSPSTRRTNGCHTSTTASPTLSHSFSASSSRSPRRGGSTAVINGITKPYKRQHIRHRQHQEEVKQKLIQELFTLKTSAGQSPAEFKDYINYAARIDKIDAAGGVFAVVSKHVSQRRSFTPKQASEVGRTDPSAQPSQDDLSSEFLRKAIKRATDSLYSIRIPNNLPYYINELKELCKASEESALPKALAPEDQSEVTAALSKRGTVAKFAREQVSDSDLARLKPAQWLNDEVINFYGALILARSEEAQKGKGKALDTHYFNTFFFAKLEDMGYEKSRIGKWTKKIDIFKKDIVLIPVNLGNAHWTCAAINFQKKRIEYHDSMGRKRGKIYKILRDYLSKEHKDKKKKDFDFTGWDDYFDDDAPQQENGYDCGVFSCQYMECLSRGAPFAFGQENMAYLRQRMILEIMRGKLWDQQSI</sequence>
<feature type="compositionally biased region" description="Polar residues" evidence="5">
    <location>
        <begin position="128"/>
        <end position="154"/>
    </location>
</feature>
<feature type="compositionally biased region" description="Low complexity" evidence="5">
    <location>
        <begin position="118"/>
        <end position="127"/>
    </location>
</feature>
<dbReference type="OrthoDB" id="1939479at2759"/>
<evidence type="ECO:0000256" key="4">
    <source>
        <dbReference type="ARBA" id="ARBA00022807"/>
    </source>
</evidence>
<evidence type="ECO:0000256" key="1">
    <source>
        <dbReference type="ARBA" id="ARBA00005234"/>
    </source>
</evidence>
<dbReference type="InterPro" id="IPR003653">
    <property type="entry name" value="Peptidase_C48_C"/>
</dbReference>
<evidence type="ECO:0000313" key="8">
    <source>
        <dbReference type="Proteomes" id="UP000602905"/>
    </source>
</evidence>
<feature type="compositionally biased region" description="Low complexity" evidence="5">
    <location>
        <begin position="155"/>
        <end position="178"/>
    </location>
</feature>
<dbReference type="GO" id="GO:0016929">
    <property type="term" value="F:deSUMOylase activity"/>
    <property type="evidence" value="ECO:0007669"/>
    <property type="project" value="TreeGrafter"/>
</dbReference>
<evidence type="ECO:0000256" key="2">
    <source>
        <dbReference type="ARBA" id="ARBA00022670"/>
    </source>
</evidence>
<dbReference type="GO" id="GO:0006508">
    <property type="term" value="P:proteolysis"/>
    <property type="evidence" value="ECO:0007669"/>
    <property type="project" value="UniProtKB-KW"/>
</dbReference>
<dbReference type="Pfam" id="PF02902">
    <property type="entry name" value="Peptidase_C48"/>
    <property type="match status" value="1"/>
</dbReference>
<dbReference type="AlphaFoldDB" id="A0A8H7HY40"/>
<gene>
    <name evidence="7" type="ORF">RHS03_01881</name>
</gene>
<proteinExistence type="inferred from homology"/>
<feature type="region of interest" description="Disordered" evidence="5">
    <location>
        <begin position="255"/>
        <end position="278"/>
    </location>
</feature>
<evidence type="ECO:0000259" key="6">
    <source>
        <dbReference type="PROSITE" id="PS50600"/>
    </source>
</evidence>
<dbReference type="SUPFAM" id="SSF54001">
    <property type="entry name" value="Cysteine proteinases"/>
    <property type="match status" value="1"/>
</dbReference>
<dbReference type="PANTHER" id="PTHR12606">
    <property type="entry name" value="SENTRIN/SUMO-SPECIFIC PROTEASE"/>
    <property type="match status" value="1"/>
</dbReference>
<feature type="domain" description="Ubiquitin-like protease family profile" evidence="6">
    <location>
        <begin position="350"/>
        <end position="520"/>
    </location>
</feature>
<keyword evidence="2" id="KW-0645">Protease</keyword>
<organism evidence="7 8">
    <name type="scientific">Rhizoctonia solani</name>
    <dbReference type="NCBI Taxonomy" id="456999"/>
    <lineage>
        <taxon>Eukaryota</taxon>
        <taxon>Fungi</taxon>
        <taxon>Dikarya</taxon>
        <taxon>Basidiomycota</taxon>
        <taxon>Agaricomycotina</taxon>
        <taxon>Agaricomycetes</taxon>
        <taxon>Cantharellales</taxon>
        <taxon>Ceratobasidiaceae</taxon>
        <taxon>Rhizoctonia</taxon>
    </lineage>
</organism>
<dbReference type="InterPro" id="IPR038765">
    <property type="entry name" value="Papain-like_cys_pep_sf"/>
</dbReference>
<dbReference type="GO" id="GO:0060255">
    <property type="term" value="P:regulation of macromolecule metabolic process"/>
    <property type="evidence" value="ECO:0007669"/>
    <property type="project" value="UniProtKB-ARBA"/>
</dbReference>
<dbReference type="EMBL" id="JACYCD010000047">
    <property type="protein sequence ID" value="KAF8710201.1"/>
    <property type="molecule type" value="Genomic_DNA"/>
</dbReference>
<protein>
    <submittedName>
        <fullName evidence="7">Cysteine proteinase</fullName>
    </submittedName>
</protein>
<name>A0A8H7HY40_9AGAM</name>
<evidence type="ECO:0000256" key="5">
    <source>
        <dbReference type="SAM" id="MobiDB-lite"/>
    </source>
</evidence>
<dbReference type="PROSITE" id="PS50600">
    <property type="entry name" value="ULP_PROTEASE"/>
    <property type="match status" value="1"/>
</dbReference>
<dbReference type="PANTHER" id="PTHR12606:SF141">
    <property type="entry name" value="GH15225P-RELATED"/>
    <property type="match status" value="1"/>
</dbReference>
<accession>A0A8H7HY40</accession>
<dbReference type="GO" id="GO:0005634">
    <property type="term" value="C:nucleus"/>
    <property type="evidence" value="ECO:0007669"/>
    <property type="project" value="TreeGrafter"/>
</dbReference>
<dbReference type="FunFam" id="3.40.395.10:FF:000001">
    <property type="entry name" value="Sentrin-specific protease 1"/>
    <property type="match status" value="1"/>
</dbReference>
<comment type="caution">
    <text evidence="7">The sequence shown here is derived from an EMBL/GenBank/DDBJ whole genome shotgun (WGS) entry which is preliminary data.</text>
</comment>
<dbReference type="GO" id="GO:0016926">
    <property type="term" value="P:protein desumoylation"/>
    <property type="evidence" value="ECO:0007669"/>
    <property type="project" value="TreeGrafter"/>
</dbReference>
<feature type="region of interest" description="Disordered" evidence="5">
    <location>
        <begin position="71"/>
        <end position="179"/>
    </location>
</feature>
<evidence type="ECO:0000256" key="3">
    <source>
        <dbReference type="ARBA" id="ARBA00022801"/>
    </source>
</evidence>